<dbReference type="AlphaFoldDB" id="A0AAV7L2I1"/>
<evidence type="ECO:0000313" key="1">
    <source>
        <dbReference type="EMBL" id="KAJ1085343.1"/>
    </source>
</evidence>
<dbReference type="EMBL" id="JANPWB010000016">
    <property type="protein sequence ID" value="KAJ1085343.1"/>
    <property type="molecule type" value="Genomic_DNA"/>
</dbReference>
<protein>
    <submittedName>
        <fullName evidence="1">Uncharacterized protein</fullName>
    </submittedName>
</protein>
<gene>
    <name evidence="1" type="ORF">NDU88_005476</name>
</gene>
<proteinExistence type="predicted"/>
<evidence type="ECO:0000313" key="2">
    <source>
        <dbReference type="Proteomes" id="UP001066276"/>
    </source>
</evidence>
<dbReference type="Proteomes" id="UP001066276">
    <property type="component" value="Chromosome 12"/>
</dbReference>
<comment type="caution">
    <text evidence="1">The sequence shown here is derived from an EMBL/GenBank/DDBJ whole genome shotgun (WGS) entry which is preliminary data.</text>
</comment>
<name>A0AAV7L2I1_PLEWA</name>
<accession>A0AAV7L2I1</accession>
<organism evidence="1 2">
    <name type="scientific">Pleurodeles waltl</name>
    <name type="common">Iberian ribbed newt</name>
    <dbReference type="NCBI Taxonomy" id="8319"/>
    <lineage>
        <taxon>Eukaryota</taxon>
        <taxon>Metazoa</taxon>
        <taxon>Chordata</taxon>
        <taxon>Craniata</taxon>
        <taxon>Vertebrata</taxon>
        <taxon>Euteleostomi</taxon>
        <taxon>Amphibia</taxon>
        <taxon>Batrachia</taxon>
        <taxon>Caudata</taxon>
        <taxon>Salamandroidea</taxon>
        <taxon>Salamandridae</taxon>
        <taxon>Pleurodelinae</taxon>
        <taxon>Pleurodeles</taxon>
    </lineage>
</organism>
<keyword evidence="2" id="KW-1185">Reference proteome</keyword>
<sequence length="74" mass="7741">MDSARRVLVGSAVMCPDGQCMRLCALMDSARWGSVGALLCALMDSARRVLVGSAVMCPDGQCMMGLGGERGYVP</sequence>
<reference evidence="1" key="1">
    <citation type="journal article" date="2022" name="bioRxiv">
        <title>Sequencing and chromosome-scale assembly of the giantPleurodeles waltlgenome.</title>
        <authorList>
            <person name="Brown T."/>
            <person name="Elewa A."/>
            <person name="Iarovenko S."/>
            <person name="Subramanian E."/>
            <person name="Araus A.J."/>
            <person name="Petzold A."/>
            <person name="Susuki M."/>
            <person name="Suzuki K.-i.T."/>
            <person name="Hayashi T."/>
            <person name="Toyoda A."/>
            <person name="Oliveira C."/>
            <person name="Osipova E."/>
            <person name="Leigh N.D."/>
            <person name="Simon A."/>
            <person name="Yun M.H."/>
        </authorList>
    </citation>
    <scope>NUCLEOTIDE SEQUENCE</scope>
    <source>
        <strain evidence="1">20211129_DDA</strain>
        <tissue evidence="1">Liver</tissue>
    </source>
</reference>